<accession>A0A8K0EUE0</accession>
<sequence length="218" mass="23660">MALLQQRTLVPLGLALLALAGLSIIFGITAEAIQGGAANRHNFSYKSSPLYYSPIWTGILIIFAGLVSMSSGKDRFAIFKLSVALTVSTVAYVAALAAFLIAVVALAFIPHEYPYYCLRGFHDLRTSGAYTDKLCAGMKGMMGLALILAVFELIILLVIMYISCKLLREKDQWAAKQRTTRMAPQPDGMVILTQYPDLKPTNNAIQNAGYSNGAYNAP</sequence>
<gene>
    <name evidence="2" type="primary">Hypp3554</name>
    <name evidence="2" type="ORF">BLAG_LOCUS20292</name>
</gene>
<organism evidence="2 3">
    <name type="scientific">Branchiostoma lanceolatum</name>
    <name type="common">Common lancelet</name>
    <name type="synonym">Amphioxus lanceolatum</name>
    <dbReference type="NCBI Taxonomy" id="7740"/>
    <lineage>
        <taxon>Eukaryota</taxon>
        <taxon>Metazoa</taxon>
        <taxon>Chordata</taxon>
        <taxon>Cephalochordata</taxon>
        <taxon>Leptocardii</taxon>
        <taxon>Amphioxiformes</taxon>
        <taxon>Branchiostomatidae</taxon>
        <taxon>Branchiostoma</taxon>
    </lineage>
</organism>
<reference evidence="2" key="1">
    <citation type="submission" date="2022-01" db="EMBL/GenBank/DDBJ databases">
        <authorList>
            <person name="Braso-Vives M."/>
        </authorList>
    </citation>
    <scope>NUCLEOTIDE SEQUENCE</scope>
</reference>
<feature type="transmembrane region" description="Helical" evidence="1">
    <location>
        <begin position="50"/>
        <end position="69"/>
    </location>
</feature>
<keyword evidence="1" id="KW-0812">Transmembrane</keyword>
<dbReference type="AlphaFoldDB" id="A0A8K0EUE0"/>
<evidence type="ECO:0000313" key="2">
    <source>
        <dbReference type="EMBL" id="CAH1266744.1"/>
    </source>
</evidence>
<keyword evidence="1" id="KW-1133">Transmembrane helix</keyword>
<feature type="transmembrane region" description="Helical" evidence="1">
    <location>
        <begin position="12"/>
        <end position="30"/>
    </location>
</feature>
<name>A0A8K0EUE0_BRALA</name>
<proteinExistence type="predicted"/>
<feature type="transmembrane region" description="Helical" evidence="1">
    <location>
        <begin position="81"/>
        <end position="109"/>
    </location>
</feature>
<keyword evidence="1" id="KW-0472">Membrane</keyword>
<feature type="transmembrane region" description="Helical" evidence="1">
    <location>
        <begin position="141"/>
        <end position="162"/>
    </location>
</feature>
<keyword evidence="3" id="KW-1185">Reference proteome</keyword>
<evidence type="ECO:0000256" key="1">
    <source>
        <dbReference type="SAM" id="Phobius"/>
    </source>
</evidence>
<evidence type="ECO:0000313" key="3">
    <source>
        <dbReference type="Proteomes" id="UP000838412"/>
    </source>
</evidence>
<dbReference type="InterPro" id="IPR030417">
    <property type="entry name" value="MS4A"/>
</dbReference>
<dbReference type="EMBL" id="OV696691">
    <property type="protein sequence ID" value="CAH1266744.1"/>
    <property type="molecule type" value="Genomic_DNA"/>
</dbReference>
<dbReference type="Proteomes" id="UP000838412">
    <property type="component" value="Chromosome 6"/>
</dbReference>
<protein>
    <submittedName>
        <fullName evidence="2">Hypp3554 protein</fullName>
    </submittedName>
</protein>
<dbReference type="PANTHER" id="PTHR23320:SF130">
    <property type="entry name" value="TRANSMEMBRANE PROTEIN 212"/>
    <property type="match status" value="1"/>
</dbReference>
<dbReference type="PANTHER" id="PTHR23320">
    <property type="entry name" value="MEMBRANE-SPANNING 4-DOMAINS SUBFAMILY A MS4A -RELATED"/>
    <property type="match status" value="1"/>
</dbReference>
<dbReference type="OrthoDB" id="10033898at2759"/>